<protein>
    <submittedName>
        <fullName evidence="2">Uncharacterized protein</fullName>
    </submittedName>
</protein>
<feature type="transmembrane region" description="Helical" evidence="1">
    <location>
        <begin position="130"/>
        <end position="148"/>
    </location>
</feature>
<feature type="transmembrane region" description="Helical" evidence="1">
    <location>
        <begin position="48"/>
        <end position="66"/>
    </location>
</feature>
<feature type="transmembrane region" description="Helical" evidence="1">
    <location>
        <begin position="154"/>
        <end position="171"/>
    </location>
</feature>
<dbReference type="AlphaFoldDB" id="A0A7W8DD89"/>
<dbReference type="RefSeq" id="WP_183947351.1">
    <property type="nucleotide sequence ID" value="NZ_JACHHX010000003.1"/>
</dbReference>
<feature type="transmembrane region" description="Helical" evidence="1">
    <location>
        <begin position="73"/>
        <end position="95"/>
    </location>
</feature>
<proteinExistence type="predicted"/>
<keyword evidence="1" id="KW-0472">Membrane</keyword>
<comment type="caution">
    <text evidence="2">The sequence shown here is derived from an EMBL/GenBank/DDBJ whole genome shotgun (WGS) entry which is preliminary data.</text>
</comment>
<name>A0A7W8DD89_9GAMM</name>
<evidence type="ECO:0000313" key="2">
    <source>
        <dbReference type="EMBL" id="MBB5014779.1"/>
    </source>
</evidence>
<keyword evidence="1" id="KW-0812">Transmembrane</keyword>
<gene>
    <name evidence="2" type="ORF">HNQ58_000655</name>
</gene>
<feature type="transmembrane region" description="Helical" evidence="1">
    <location>
        <begin position="18"/>
        <end position="36"/>
    </location>
</feature>
<organism evidence="2 3">
    <name type="scientific">Rehaibacterium terrae</name>
    <dbReference type="NCBI Taxonomy" id="1341696"/>
    <lineage>
        <taxon>Bacteria</taxon>
        <taxon>Pseudomonadati</taxon>
        <taxon>Pseudomonadota</taxon>
        <taxon>Gammaproteobacteria</taxon>
        <taxon>Lysobacterales</taxon>
        <taxon>Lysobacteraceae</taxon>
        <taxon>Rehaibacterium</taxon>
    </lineage>
</organism>
<evidence type="ECO:0000256" key="1">
    <source>
        <dbReference type="SAM" id="Phobius"/>
    </source>
</evidence>
<accession>A0A7W8DD89</accession>
<sequence length="183" mass="19193">MTGVTEHGTGRRSRRWRLALWGAAAGLWLLPLLAMQFTTEVAWGPRDFAVFGAMLAAACGSFELAARASGDRTYLAAVAIALATAFMLVWANLAVGIIGSEDEPANLLYHGVPAVGIVGALLARFRPRGMARALLATAVAQTLVALFAGTPQTLALTAPFIILWLASAGLFRRAARNTAGITS</sequence>
<dbReference type="Proteomes" id="UP000519004">
    <property type="component" value="Unassembled WGS sequence"/>
</dbReference>
<evidence type="ECO:0000313" key="3">
    <source>
        <dbReference type="Proteomes" id="UP000519004"/>
    </source>
</evidence>
<keyword evidence="3" id="KW-1185">Reference proteome</keyword>
<dbReference type="EMBL" id="JACHHX010000003">
    <property type="protein sequence ID" value="MBB5014779.1"/>
    <property type="molecule type" value="Genomic_DNA"/>
</dbReference>
<feature type="transmembrane region" description="Helical" evidence="1">
    <location>
        <begin position="107"/>
        <end position="123"/>
    </location>
</feature>
<keyword evidence="1" id="KW-1133">Transmembrane helix</keyword>
<reference evidence="2 3" key="1">
    <citation type="submission" date="2020-08" db="EMBL/GenBank/DDBJ databases">
        <title>Genomic Encyclopedia of Type Strains, Phase IV (KMG-IV): sequencing the most valuable type-strain genomes for metagenomic binning, comparative biology and taxonomic classification.</title>
        <authorList>
            <person name="Goeker M."/>
        </authorList>
    </citation>
    <scope>NUCLEOTIDE SEQUENCE [LARGE SCALE GENOMIC DNA]</scope>
    <source>
        <strain evidence="2 3">DSM 25897</strain>
    </source>
</reference>